<evidence type="ECO:0000256" key="1">
    <source>
        <dbReference type="ARBA" id="ARBA00004141"/>
    </source>
</evidence>
<keyword evidence="4 6" id="KW-1133">Transmembrane helix</keyword>
<evidence type="ECO:0000256" key="4">
    <source>
        <dbReference type="ARBA" id="ARBA00022989"/>
    </source>
</evidence>
<protein>
    <submittedName>
        <fullName evidence="8">Mpv17-like protein-like</fullName>
    </submittedName>
</protein>
<evidence type="ECO:0000256" key="5">
    <source>
        <dbReference type="ARBA" id="ARBA00023136"/>
    </source>
</evidence>
<evidence type="ECO:0000256" key="2">
    <source>
        <dbReference type="ARBA" id="ARBA00006824"/>
    </source>
</evidence>
<feature type="transmembrane region" description="Helical" evidence="6">
    <location>
        <begin position="114"/>
        <end position="130"/>
    </location>
</feature>
<evidence type="ECO:0000313" key="7">
    <source>
        <dbReference type="Proteomes" id="UP000694865"/>
    </source>
</evidence>
<reference evidence="8" key="1">
    <citation type="submission" date="2025-08" db="UniProtKB">
        <authorList>
            <consortium name="RefSeq"/>
        </authorList>
    </citation>
    <scope>IDENTIFICATION</scope>
    <source>
        <tissue evidence="8">Testes</tissue>
    </source>
</reference>
<dbReference type="PANTHER" id="PTHR11266">
    <property type="entry name" value="PEROXISOMAL MEMBRANE PROTEIN 2, PXMP2 MPV17"/>
    <property type="match status" value="1"/>
</dbReference>
<comment type="subcellular location">
    <subcellularLocation>
        <location evidence="1">Membrane</location>
        <topology evidence="1">Multi-pass membrane protein</topology>
    </subcellularLocation>
</comment>
<keyword evidence="5 6" id="KW-0472">Membrane</keyword>
<sequence>MSLLRRIVRSSATKNIGVLVGMYSAAELTQQTTTQRYDISKISRVGTTCVLWNGPINHMWYKFLDGAFKGVTTRIVLTKTALDILVFTPVSIAGFYLGMSIVERQKNIFSEVRLKFWPTYSIGFAFWATAQAVNFHVVPPKYRVVYVSIVAFVWANIICHMKQKNEPLPSTT</sequence>
<keyword evidence="7" id="KW-1185">Reference proteome</keyword>
<dbReference type="PANTHER" id="PTHR11266:SF85">
    <property type="entry name" value="MPV17-LIKE PROTEIN"/>
    <property type="match status" value="1"/>
</dbReference>
<organism evidence="7 8">
    <name type="scientific">Saccoglossus kowalevskii</name>
    <name type="common">Acorn worm</name>
    <dbReference type="NCBI Taxonomy" id="10224"/>
    <lineage>
        <taxon>Eukaryota</taxon>
        <taxon>Metazoa</taxon>
        <taxon>Hemichordata</taxon>
        <taxon>Enteropneusta</taxon>
        <taxon>Harrimaniidae</taxon>
        <taxon>Saccoglossus</taxon>
    </lineage>
</organism>
<dbReference type="Pfam" id="PF04117">
    <property type="entry name" value="Mpv17_PMP22"/>
    <property type="match status" value="1"/>
</dbReference>
<keyword evidence="3 6" id="KW-0812">Transmembrane</keyword>
<gene>
    <name evidence="8" type="primary">LOC102805920</name>
</gene>
<dbReference type="GeneID" id="102805920"/>
<evidence type="ECO:0000256" key="6">
    <source>
        <dbReference type="RuleBase" id="RU363053"/>
    </source>
</evidence>
<proteinExistence type="inferred from homology"/>
<feature type="transmembrane region" description="Helical" evidence="6">
    <location>
        <begin position="84"/>
        <end position="102"/>
    </location>
</feature>
<dbReference type="Proteomes" id="UP000694865">
    <property type="component" value="Unplaced"/>
</dbReference>
<evidence type="ECO:0000256" key="3">
    <source>
        <dbReference type="ARBA" id="ARBA00022692"/>
    </source>
</evidence>
<feature type="transmembrane region" description="Helical" evidence="6">
    <location>
        <begin position="142"/>
        <end position="159"/>
    </location>
</feature>
<dbReference type="InterPro" id="IPR007248">
    <property type="entry name" value="Mpv17_PMP22"/>
</dbReference>
<name>A0ABM0MXF1_SACKO</name>
<evidence type="ECO:0000313" key="8">
    <source>
        <dbReference type="RefSeq" id="XP_006824692.1"/>
    </source>
</evidence>
<dbReference type="RefSeq" id="XP_006824692.1">
    <property type="nucleotide sequence ID" value="XM_006824629.1"/>
</dbReference>
<comment type="similarity">
    <text evidence="2 6">Belongs to the peroxisomal membrane protein PXMP2/4 family.</text>
</comment>
<accession>A0ABM0MXF1</accession>